<dbReference type="Gene3D" id="1.25.40.10">
    <property type="entry name" value="Tetratricopeptide repeat domain"/>
    <property type="match status" value="2"/>
</dbReference>
<feature type="signal peptide" evidence="5">
    <location>
        <begin position="1"/>
        <end position="22"/>
    </location>
</feature>
<gene>
    <name evidence="7" type="ordered locus">Spea_2580</name>
</gene>
<keyword evidence="8" id="KW-1185">Reference proteome</keyword>
<dbReference type="EC" id="2.7.7.65" evidence="2"/>
<dbReference type="GO" id="GO:0005886">
    <property type="term" value="C:plasma membrane"/>
    <property type="evidence" value="ECO:0007669"/>
    <property type="project" value="TreeGrafter"/>
</dbReference>
<dbReference type="PROSITE" id="PS50887">
    <property type="entry name" value="GGDEF"/>
    <property type="match status" value="1"/>
</dbReference>
<dbReference type="RefSeq" id="WP_012155806.1">
    <property type="nucleotide sequence ID" value="NC_009901.1"/>
</dbReference>
<evidence type="ECO:0000256" key="5">
    <source>
        <dbReference type="SAM" id="SignalP"/>
    </source>
</evidence>
<dbReference type="PANTHER" id="PTHR45138:SF9">
    <property type="entry name" value="DIGUANYLATE CYCLASE DGCM-RELATED"/>
    <property type="match status" value="1"/>
</dbReference>
<dbReference type="GO" id="GO:0043709">
    <property type="term" value="P:cell adhesion involved in single-species biofilm formation"/>
    <property type="evidence" value="ECO:0007669"/>
    <property type="project" value="TreeGrafter"/>
</dbReference>
<dbReference type="InterPro" id="IPR019734">
    <property type="entry name" value="TPR_rpt"/>
</dbReference>
<dbReference type="PANTHER" id="PTHR45138">
    <property type="entry name" value="REGULATORY COMPONENTS OF SENSORY TRANSDUCTION SYSTEM"/>
    <property type="match status" value="1"/>
</dbReference>
<keyword evidence="4" id="KW-0812">Transmembrane</keyword>
<dbReference type="KEGG" id="spl:Spea_2580"/>
<protein>
    <recommendedName>
        <fullName evidence="2">diguanylate cyclase</fullName>
        <ecNumber evidence="2">2.7.7.65</ecNumber>
    </recommendedName>
</protein>
<name>A8H5R3_SHEPA</name>
<dbReference type="InterPro" id="IPR050469">
    <property type="entry name" value="Diguanylate_Cyclase"/>
</dbReference>
<proteinExistence type="predicted"/>
<dbReference type="SMART" id="SM00267">
    <property type="entry name" value="GGDEF"/>
    <property type="match status" value="1"/>
</dbReference>
<feature type="transmembrane region" description="Helical" evidence="4">
    <location>
        <begin position="437"/>
        <end position="453"/>
    </location>
</feature>
<dbReference type="HOGENOM" id="CLU_022176_1_0_6"/>
<keyword evidence="4" id="KW-1133">Transmembrane helix</keyword>
<reference evidence="7 8" key="1">
    <citation type="submission" date="2007-10" db="EMBL/GenBank/DDBJ databases">
        <title>Complete sequence of Shewanella pealeana ATCC 700345.</title>
        <authorList>
            <consortium name="US DOE Joint Genome Institute"/>
            <person name="Copeland A."/>
            <person name="Lucas S."/>
            <person name="Lapidus A."/>
            <person name="Barry K."/>
            <person name="Glavina del Rio T."/>
            <person name="Dalin E."/>
            <person name="Tice H."/>
            <person name="Pitluck S."/>
            <person name="Chertkov O."/>
            <person name="Brettin T."/>
            <person name="Bruce D."/>
            <person name="Detter J.C."/>
            <person name="Han C."/>
            <person name="Schmutz J."/>
            <person name="Larimer F."/>
            <person name="Land M."/>
            <person name="Hauser L."/>
            <person name="Kyrpides N."/>
            <person name="Kim E."/>
            <person name="Zhao J.-S.Z."/>
            <person name="Manno D."/>
            <person name="Hawari J."/>
            <person name="Richardson P."/>
        </authorList>
    </citation>
    <scope>NUCLEOTIDE SEQUENCE [LARGE SCALE GENOMIC DNA]</scope>
    <source>
        <strain evidence="8">ATCC 700345 / ANG-SQ1</strain>
    </source>
</reference>
<dbReference type="CDD" id="cd01949">
    <property type="entry name" value="GGDEF"/>
    <property type="match status" value="1"/>
</dbReference>
<comment type="cofactor">
    <cofactor evidence="1">
        <name>Mg(2+)</name>
        <dbReference type="ChEBI" id="CHEBI:18420"/>
    </cofactor>
</comment>
<dbReference type="EMBL" id="CP000851">
    <property type="protein sequence ID" value="ABV87900.1"/>
    <property type="molecule type" value="Genomic_DNA"/>
</dbReference>
<dbReference type="AlphaFoldDB" id="A8H5R3"/>
<feature type="chain" id="PRO_5002723361" description="diguanylate cyclase" evidence="5">
    <location>
        <begin position="23"/>
        <end position="653"/>
    </location>
</feature>
<dbReference type="InterPro" id="IPR011990">
    <property type="entry name" value="TPR-like_helical_dom_sf"/>
</dbReference>
<keyword evidence="4" id="KW-0472">Membrane</keyword>
<organism evidence="7 8">
    <name type="scientific">Shewanella pealeana (strain ATCC 700345 / ANG-SQ1)</name>
    <dbReference type="NCBI Taxonomy" id="398579"/>
    <lineage>
        <taxon>Bacteria</taxon>
        <taxon>Pseudomonadati</taxon>
        <taxon>Pseudomonadota</taxon>
        <taxon>Gammaproteobacteria</taxon>
        <taxon>Alteromonadales</taxon>
        <taxon>Shewanellaceae</taxon>
        <taxon>Shewanella</taxon>
    </lineage>
</organism>
<feature type="domain" description="GGDEF" evidence="6">
    <location>
        <begin position="507"/>
        <end position="649"/>
    </location>
</feature>
<dbReference type="FunFam" id="3.30.70.270:FF:000001">
    <property type="entry name" value="Diguanylate cyclase domain protein"/>
    <property type="match status" value="1"/>
</dbReference>
<dbReference type="eggNOG" id="COG2199">
    <property type="taxonomic scope" value="Bacteria"/>
</dbReference>
<dbReference type="GO" id="GO:0052621">
    <property type="term" value="F:diguanylate cyclase activity"/>
    <property type="evidence" value="ECO:0007669"/>
    <property type="project" value="UniProtKB-EC"/>
</dbReference>
<accession>A8H5R3</accession>
<dbReference type="InterPro" id="IPR029787">
    <property type="entry name" value="Nucleotide_cyclase"/>
</dbReference>
<sequence>MEKIIVFVILSSIMLCSFSVRAAEFSPINTIETFDNGQQIMALFTDKELDGESKRLQLNQLISQAQVNQSAYYAFAYYRLLHDIELSVSAPEAAELAIARMLLLGQRLNSGWLIAEAKMWQATFAAKQSRFDDGLVLIDEAIRLSKVVNFSHLTGRAYNVKAALYFFQDQYYIALEYYLRALDIFTATPEDPYVSKVLSNVAIIYVDLEDWEKALEANNNALAHVDKYGGSHEQLAAFNNNASFILGKLGRWSESKPYLISSRESALLSGNLRVKLNAQTSWIQYYLAQGEYRLAVEEGLECVDIALDNQYPLFEGDCSRILAKAMIKLGQVDEALQFLAHSESLYKRIRKRSGLADTFNTYALAYEVKGNYKAALDYQRKANEEDKALLFDRRAKMTFDLGQRYQDKYRQQELAVLKAENDLQESRFAEQQLREKFLFFFILVSVISIFLLIKKRFGLENDNKNLQSSNLELYKQSHIDALTGLYNRRYFSDFLEQQHQLSQSQSLMMSLAIIDIDHFKSVNDSYGHDVGDEVLIQVGNVINKNIRERDLIIRWGGEEFVLLLSWPISSYPQTGVDLLEHFERVRQAIENTVIVVGEYKLKVTISMGVAQPLGALDLIESWHHVLDGADKALYRAKRQGRNCVVIAKKGSPL</sequence>
<dbReference type="Pfam" id="PF13424">
    <property type="entry name" value="TPR_12"/>
    <property type="match status" value="1"/>
</dbReference>
<dbReference type="GO" id="GO:1902201">
    <property type="term" value="P:negative regulation of bacterial-type flagellum-dependent cell motility"/>
    <property type="evidence" value="ECO:0007669"/>
    <property type="project" value="TreeGrafter"/>
</dbReference>
<comment type="catalytic activity">
    <reaction evidence="3">
        <text>2 GTP = 3',3'-c-di-GMP + 2 diphosphate</text>
        <dbReference type="Rhea" id="RHEA:24898"/>
        <dbReference type="ChEBI" id="CHEBI:33019"/>
        <dbReference type="ChEBI" id="CHEBI:37565"/>
        <dbReference type="ChEBI" id="CHEBI:58805"/>
        <dbReference type="EC" id="2.7.7.65"/>
    </reaction>
</comment>
<evidence type="ECO:0000256" key="3">
    <source>
        <dbReference type="ARBA" id="ARBA00034247"/>
    </source>
</evidence>
<dbReference type="InterPro" id="IPR043128">
    <property type="entry name" value="Rev_trsase/Diguanyl_cyclase"/>
</dbReference>
<evidence type="ECO:0000259" key="6">
    <source>
        <dbReference type="PROSITE" id="PS50887"/>
    </source>
</evidence>
<dbReference type="Pfam" id="PF00990">
    <property type="entry name" value="GGDEF"/>
    <property type="match status" value="1"/>
</dbReference>
<evidence type="ECO:0000313" key="7">
    <source>
        <dbReference type="EMBL" id="ABV87900.1"/>
    </source>
</evidence>
<dbReference type="Proteomes" id="UP000002608">
    <property type="component" value="Chromosome"/>
</dbReference>
<dbReference type="SUPFAM" id="SSF48452">
    <property type="entry name" value="TPR-like"/>
    <property type="match status" value="2"/>
</dbReference>
<dbReference type="SUPFAM" id="SSF55073">
    <property type="entry name" value="Nucleotide cyclase"/>
    <property type="match status" value="1"/>
</dbReference>
<dbReference type="STRING" id="398579.Spea_2580"/>
<dbReference type="SMART" id="SM00028">
    <property type="entry name" value="TPR"/>
    <property type="match status" value="3"/>
</dbReference>
<dbReference type="NCBIfam" id="TIGR00254">
    <property type="entry name" value="GGDEF"/>
    <property type="match status" value="1"/>
</dbReference>
<keyword evidence="5" id="KW-0732">Signal</keyword>
<evidence type="ECO:0000256" key="4">
    <source>
        <dbReference type="SAM" id="Phobius"/>
    </source>
</evidence>
<dbReference type="Gene3D" id="3.30.70.270">
    <property type="match status" value="1"/>
</dbReference>
<dbReference type="InterPro" id="IPR000160">
    <property type="entry name" value="GGDEF_dom"/>
</dbReference>
<dbReference type="eggNOG" id="COG0457">
    <property type="taxonomic scope" value="Bacteria"/>
</dbReference>
<evidence type="ECO:0000313" key="8">
    <source>
        <dbReference type="Proteomes" id="UP000002608"/>
    </source>
</evidence>
<evidence type="ECO:0000256" key="2">
    <source>
        <dbReference type="ARBA" id="ARBA00012528"/>
    </source>
</evidence>
<evidence type="ECO:0000256" key="1">
    <source>
        <dbReference type="ARBA" id="ARBA00001946"/>
    </source>
</evidence>